<evidence type="ECO:0000256" key="6">
    <source>
        <dbReference type="ARBA" id="ARBA00023157"/>
    </source>
</evidence>
<evidence type="ECO:0000259" key="13">
    <source>
        <dbReference type="Pfam" id="PF03443"/>
    </source>
</evidence>
<evidence type="ECO:0000313" key="15">
    <source>
        <dbReference type="Proteomes" id="UP000186583"/>
    </source>
</evidence>
<feature type="signal peptide" evidence="12">
    <location>
        <begin position="1"/>
        <end position="17"/>
    </location>
</feature>
<dbReference type="Gene3D" id="2.70.50.70">
    <property type="match status" value="1"/>
</dbReference>
<keyword evidence="4 12" id="KW-0732">Signal</keyword>
<evidence type="ECO:0000256" key="3">
    <source>
        <dbReference type="ARBA" id="ARBA00022525"/>
    </source>
</evidence>
<evidence type="ECO:0000256" key="8">
    <source>
        <dbReference type="ARBA" id="ARBA00023326"/>
    </source>
</evidence>
<dbReference type="Pfam" id="PF03443">
    <property type="entry name" value="AA9"/>
    <property type="match status" value="1"/>
</dbReference>
<dbReference type="InterPro" id="IPR049892">
    <property type="entry name" value="AA9"/>
</dbReference>
<name>A0A1Q8S294_9PEZI</name>
<reference evidence="14 15" key="1">
    <citation type="submission" date="2016-11" db="EMBL/GenBank/DDBJ databases">
        <title>Draft Genome Assembly of Colletotrichum chlorophyti a pathogen of herbaceous plants.</title>
        <authorList>
            <person name="Gan P."/>
            <person name="Narusaka M."/>
            <person name="Tsushima A."/>
            <person name="Narusaka Y."/>
            <person name="Takano Y."/>
            <person name="Shirasu K."/>
        </authorList>
    </citation>
    <scope>NUCLEOTIDE SEQUENCE [LARGE SCALE GENOMIC DNA]</scope>
    <source>
        <strain evidence="14 15">NTL11</strain>
    </source>
</reference>
<keyword evidence="7" id="KW-0119">Carbohydrate metabolism</keyword>
<dbReference type="InterPro" id="IPR005103">
    <property type="entry name" value="AA9_LPMO"/>
</dbReference>
<evidence type="ECO:0000256" key="9">
    <source>
        <dbReference type="ARBA" id="ARBA00044502"/>
    </source>
</evidence>
<organism evidence="14 15">
    <name type="scientific">Colletotrichum chlorophyti</name>
    <dbReference type="NCBI Taxonomy" id="708187"/>
    <lineage>
        <taxon>Eukaryota</taxon>
        <taxon>Fungi</taxon>
        <taxon>Dikarya</taxon>
        <taxon>Ascomycota</taxon>
        <taxon>Pezizomycotina</taxon>
        <taxon>Sordariomycetes</taxon>
        <taxon>Hypocreomycetidae</taxon>
        <taxon>Glomerellales</taxon>
        <taxon>Glomerellaceae</taxon>
        <taxon>Colletotrichum</taxon>
    </lineage>
</organism>
<comment type="subcellular location">
    <subcellularLocation>
        <location evidence="2">Secreted</location>
    </subcellularLocation>
</comment>
<feature type="domain" description="Auxiliary Activity family 9 catalytic" evidence="13">
    <location>
        <begin position="18"/>
        <end position="224"/>
    </location>
</feature>
<evidence type="ECO:0000256" key="1">
    <source>
        <dbReference type="ARBA" id="ARBA00001973"/>
    </source>
</evidence>
<comment type="caution">
    <text evidence="14">The sequence shown here is derived from an EMBL/GenBank/DDBJ whole genome shotgun (WGS) entry which is preliminary data.</text>
</comment>
<dbReference type="GO" id="GO:0030245">
    <property type="term" value="P:cellulose catabolic process"/>
    <property type="evidence" value="ECO:0007669"/>
    <property type="project" value="UniProtKB-KW"/>
</dbReference>
<dbReference type="GO" id="GO:0005576">
    <property type="term" value="C:extracellular region"/>
    <property type="evidence" value="ECO:0007669"/>
    <property type="project" value="UniProtKB-SubCell"/>
</dbReference>
<keyword evidence="3" id="KW-0964">Secreted</keyword>
<feature type="chain" id="PRO_5012977351" description="lytic cellulose monooxygenase (C4-dehydrogenating)" evidence="12">
    <location>
        <begin position="18"/>
        <end position="281"/>
    </location>
</feature>
<evidence type="ECO:0000313" key="14">
    <source>
        <dbReference type="EMBL" id="OLN95526.1"/>
    </source>
</evidence>
<dbReference type="CDD" id="cd21175">
    <property type="entry name" value="LPMO_AA9"/>
    <property type="match status" value="1"/>
</dbReference>
<keyword evidence="8" id="KW-0624">Polysaccharide degradation</keyword>
<dbReference type="PANTHER" id="PTHR33353:SF2">
    <property type="entry name" value="ENDO-BETA-1,4-GLUCANASE D"/>
    <property type="match status" value="1"/>
</dbReference>
<evidence type="ECO:0000256" key="7">
    <source>
        <dbReference type="ARBA" id="ARBA00023277"/>
    </source>
</evidence>
<protein>
    <recommendedName>
        <fullName evidence="11">lytic cellulose monooxygenase (C4-dehydrogenating)</fullName>
        <ecNumber evidence="11">1.14.99.56</ecNumber>
    </recommendedName>
</protein>
<dbReference type="OrthoDB" id="6038816at2759"/>
<comment type="cofactor">
    <cofactor evidence="1">
        <name>Cu(2+)</name>
        <dbReference type="ChEBI" id="CHEBI:29036"/>
    </cofactor>
</comment>
<evidence type="ECO:0000256" key="2">
    <source>
        <dbReference type="ARBA" id="ARBA00004613"/>
    </source>
</evidence>
<proteinExistence type="inferred from homology"/>
<gene>
    <name evidence="14" type="ORF">CCHL11_05147</name>
</gene>
<dbReference type="EC" id="1.14.99.56" evidence="11"/>
<keyword evidence="5" id="KW-0136">Cellulose degradation</keyword>
<accession>A0A1Q8S294</accession>
<dbReference type="Proteomes" id="UP000186583">
    <property type="component" value="Unassembled WGS sequence"/>
</dbReference>
<comment type="catalytic activity">
    <reaction evidence="10">
        <text>[(1-&gt;4)-beta-D-glucosyl]n+m + reduced acceptor + O2 = 4-dehydro-beta-D-glucosyl-[(1-&gt;4)-beta-D-glucosyl]n-1 + [(1-&gt;4)-beta-D-glucosyl]m + acceptor + H2O.</text>
        <dbReference type="EC" id="1.14.99.56"/>
    </reaction>
</comment>
<keyword evidence="15" id="KW-1185">Reference proteome</keyword>
<dbReference type="STRING" id="708187.A0A1Q8S294"/>
<dbReference type="AlphaFoldDB" id="A0A1Q8S294"/>
<evidence type="ECO:0000256" key="11">
    <source>
        <dbReference type="ARBA" id="ARBA00047174"/>
    </source>
</evidence>
<dbReference type="EMBL" id="MPGH01000035">
    <property type="protein sequence ID" value="OLN95526.1"/>
    <property type="molecule type" value="Genomic_DNA"/>
</dbReference>
<evidence type="ECO:0000256" key="4">
    <source>
        <dbReference type="ARBA" id="ARBA00022729"/>
    </source>
</evidence>
<evidence type="ECO:0000256" key="10">
    <source>
        <dbReference type="ARBA" id="ARBA00045077"/>
    </source>
</evidence>
<comment type="similarity">
    <text evidence="9">Belongs to the polysaccharide monooxygenase AA9 family.</text>
</comment>
<dbReference type="PANTHER" id="PTHR33353">
    <property type="entry name" value="PUTATIVE (AFU_ORTHOLOGUE AFUA_1G12560)-RELATED"/>
    <property type="match status" value="1"/>
</dbReference>
<keyword evidence="6" id="KW-1015">Disulfide bond</keyword>
<evidence type="ECO:0000256" key="12">
    <source>
        <dbReference type="SAM" id="SignalP"/>
    </source>
</evidence>
<sequence length="281" mass="30873">MKFSVVALAAMVPFTTAHYFFDTISINGVSTKSFQYVRSNTRPNKYNPTKWSNIRDDMTPDMADIRCNKGSFSFASKTGTLEVKAGSKVSFKVNTNIQHPGPAFVYMSKAPSTAKTYQGDGDWFKVYETGVCNKGGDFTKGAWCTYGKSTVEFTVPKDTPNGEYLMRVEHIGVHGAHVGQAEFYQSCAQVKITGGGNGKPGPMVKFPGAYKKTDPSFNFSIYNGYKAYPMPGPAVWTGGNAKRSVNETETEEADLVAPVDIVDEVADSQSESVRRSRIFRE</sequence>
<evidence type="ECO:0000256" key="5">
    <source>
        <dbReference type="ARBA" id="ARBA00023001"/>
    </source>
</evidence>